<evidence type="ECO:0000256" key="1">
    <source>
        <dbReference type="PROSITE-ProRule" id="PRU00169"/>
    </source>
</evidence>
<name>A0A2S9WUQ0_9FLAO</name>
<dbReference type="RefSeq" id="WP_105982971.1">
    <property type="nucleotide sequence ID" value="NZ_MQUC01000003.1"/>
</dbReference>
<dbReference type="EMBL" id="MQUC01000003">
    <property type="protein sequence ID" value="PRP67204.1"/>
    <property type="molecule type" value="Genomic_DNA"/>
</dbReference>
<dbReference type="InterPro" id="IPR046947">
    <property type="entry name" value="LytR-like"/>
</dbReference>
<dbReference type="Pfam" id="PF04397">
    <property type="entry name" value="LytTR"/>
    <property type="match status" value="1"/>
</dbReference>
<protein>
    <recommendedName>
        <fullName evidence="6">DNA-binding response regulator</fullName>
    </recommendedName>
</protein>
<dbReference type="Pfam" id="PF00072">
    <property type="entry name" value="Response_reg"/>
    <property type="match status" value="1"/>
</dbReference>
<dbReference type="Proteomes" id="UP000239532">
    <property type="component" value="Unassembled WGS sequence"/>
</dbReference>
<dbReference type="Gene3D" id="2.40.50.1020">
    <property type="entry name" value="LytTr DNA-binding domain"/>
    <property type="match status" value="1"/>
</dbReference>
<dbReference type="SUPFAM" id="SSF52172">
    <property type="entry name" value="CheY-like"/>
    <property type="match status" value="1"/>
</dbReference>
<dbReference type="SMART" id="SM00850">
    <property type="entry name" value="LytTR"/>
    <property type="match status" value="1"/>
</dbReference>
<feature type="domain" description="HTH LytTR-type" evidence="3">
    <location>
        <begin position="146"/>
        <end position="248"/>
    </location>
</feature>
<evidence type="ECO:0000313" key="5">
    <source>
        <dbReference type="Proteomes" id="UP000239532"/>
    </source>
</evidence>
<accession>A0A2S9WUQ0</accession>
<dbReference type="InterPro" id="IPR001789">
    <property type="entry name" value="Sig_transdc_resp-reg_receiver"/>
</dbReference>
<dbReference type="InterPro" id="IPR011006">
    <property type="entry name" value="CheY-like_superfamily"/>
</dbReference>
<sequence length="250" mass="29041">MINVVIIDDEVNARMFLANLLEKELGAKLHLVESCSSVQEGVRAIKNNKVDLVFLDIQMPEEDGFQLMQYFDEINFEVIFVTAYDRYAIRAFECSALHYLLKPLDPEKVGQAITRFQKTREHKQAILEKFDVFTDYLDNKRSKERIVFNTPTGFEVVVLKDILHVEAAGNYCQFYFQNKAKKLVTSSMKAIEECLPEKDFCRVHNSYIINLNEVRSFVNADKEVKLRDGTLVKVSERKLAYFKNRISEMA</sequence>
<comment type="caution">
    <text evidence="4">The sequence shown here is derived from an EMBL/GenBank/DDBJ whole genome shotgun (WGS) entry which is preliminary data.</text>
</comment>
<gene>
    <name evidence="4" type="ORF">BST86_08875</name>
</gene>
<proteinExistence type="predicted"/>
<feature type="modified residue" description="4-aspartylphosphate" evidence="1">
    <location>
        <position position="56"/>
    </location>
</feature>
<evidence type="ECO:0000259" key="2">
    <source>
        <dbReference type="PROSITE" id="PS50110"/>
    </source>
</evidence>
<dbReference type="OrthoDB" id="2168082at2"/>
<evidence type="ECO:0008006" key="6">
    <source>
        <dbReference type="Google" id="ProtNLM"/>
    </source>
</evidence>
<dbReference type="SMART" id="SM00448">
    <property type="entry name" value="REC"/>
    <property type="match status" value="1"/>
</dbReference>
<dbReference type="PANTHER" id="PTHR37299:SF1">
    <property type="entry name" value="STAGE 0 SPORULATION PROTEIN A HOMOLOG"/>
    <property type="match status" value="1"/>
</dbReference>
<evidence type="ECO:0000259" key="3">
    <source>
        <dbReference type="PROSITE" id="PS50930"/>
    </source>
</evidence>
<feature type="domain" description="Response regulatory" evidence="2">
    <location>
        <begin position="3"/>
        <end position="117"/>
    </location>
</feature>
<dbReference type="Gene3D" id="3.40.50.2300">
    <property type="match status" value="1"/>
</dbReference>
<keyword evidence="5" id="KW-1185">Reference proteome</keyword>
<organism evidence="4 5">
    <name type="scientific">Nonlabens agnitus</name>
    <dbReference type="NCBI Taxonomy" id="870484"/>
    <lineage>
        <taxon>Bacteria</taxon>
        <taxon>Pseudomonadati</taxon>
        <taxon>Bacteroidota</taxon>
        <taxon>Flavobacteriia</taxon>
        <taxon>Flavobacteriales</taxon>
        <taxon>Flavobacteriaceae</taxon>
        <taxon>Nonlabens</taxon>
    </lineage>
</organism>
<dbReference type="PANTHER" id="PTHR37299">
    <property type="entry name" value="TRANSCRIPTIONAL REGULATOR-RELATED"/>
    <property type="match status" value="1"/>
</dbReference>
<reference evidence="4 5" key="1">
    <citation type="submission" date="2016-11" db="EMBL/GenBank/DDBJ databases">
        <title>Trade-off between light-utilization and light-protection in marine flavobacteria.</title>
        <authorList>
            <person name="Kumagai Y."/>
        </authorList>
    </citation>
    <scope>NUCLEOTIDE SEQUENCE [LARGE SCALE GENOMIC DNA]</scope>
    <source>
        <strain evidence="4 5">JCM 17109</strain>
    </source>
</reference>
<dbReference type="InterPro" id="IPR007492">
    <property type="entry name" value="LytTR_DNA-bd_dom"/>
</dbReference>
<dbReference type="GO" id="GO:0000156">
    <property type="term" value="F:phosphorelay response regulator activity"/>
    <property type="evidence" value="ECO:0007669"/>
    <property type="project" value="InterPro"/>
</dbReference>
<dbReference type="AlphaFoldDB" id="A0A2S9WUQ0"/>
<evidence type="ECO:0000313" key="4">
    <source>
        <dbReference type="EMBL" id="PRP67204.1"/>
    </source>
</evidence>
<dbReference type="GO" id="GO:0003677">
    <property type="term" value="F:DNA binding"/>
    <property type="evidence" value="ECO:0007669"/>
    <property type="project" value="InterPro"/>
</dbReference>
<dbReference type="PROSITE" id="PS50930">
    <property type="entry name" value="HTH_LYTTR"/>
    <property type="match status" value="1"/>
</dbReference>
<keyword evidence="1" id="KW-0597">Phosphoprotein</keyword>
<dbReference type="PROSITE" id="PS50110">
    <property type="entry name" value="RESPONSE_REGULATORY"/>
    <property type="match status" value="1"/>
</dbReference>